<evidence type="ECO:0000256" key="3">
    <source>
        <dbReference type="ARBA" id="ARBA00022989"/>
    </source>
</evidence>
<evidence type="ECO:0000256" key="7">
    <source>
        <dbReference type="SAM" id="Phobius"/>
    </source>
</evidence>
<dbReference type="GO" id="GO:0005886">
    <property type="term" value="C:plasma membrane"/>
    <property type="evidence" value="ECO:0007669"/>
    <property type="project" value="TreeGrafter"/>
</dbReference>
<feature type="transmembrane region" description="Helical" evidence="7">
    <location>
        <begin position="877"/>
        <end position="898"/>
    </location>
</feature>
<dbReference type="Gene3D" id="1.10.510.10">
    <property type="entry name" value="Transferase(Phosphotransferase) domain 1"/>
    <property type="match status" value="1"/>
</dbReference>
<dbReference type="InterPro" id="IPR011009">
    <property type="entry name" value="Kinase-like_dom_sf"/>
</dbReference>
<keyword evidence="6" id="KW-0067">ATP-binding</keyword>
<name>A0A9J6C0S5_POLVA</name>
<protein>
    <recommendedName>
        <fullName evidence="9">Protein kinase domain-containing protein</fullName>
    </recommendedName>
</protein>
<gene>
    <name evidence="10" type="ORF">PVAND_005641</name>
</gene>
<dbReference type="InterPro" id="IPR028082">
    <property type="entry name" value="Peripla_BP_I"/>
</dbReference>
<comment type="catalytic activity">
    <reaction evidence="5">
        <text>L-tyrosyl-[protein] + ATP = O-phospho-L-tyrosyl-[protein] + ADP + H(+)</text>
        <dbReference type="Rhea" id="RHEA:10596"/>
        <dbReference type="Rhea" id="RHEA-COMP:10136"/>
        <dbReference type="Rhea" id="RHEA-COMP:20101"/>
        <dbReference type="ChEBI" id="CHEBI:15378"/>
        <dbReference type="ChEBI" id="CHEBI:30616"/>
        <dbReference type="ChEBI" id="CHEBI:46858"/>
        <dbReference type="ChEBI" id="CHEBI:61978"/>
        <dbReference type="ChEBI" id="CHEBI:456216"/>
        <dbReference type="EC" id="2.7.10.1"/>
    </reaction>
</comment>
<evidence type="ECO:0000313" key="10">
    <source>
        <dbReference type="EMBL" id="KAG5675764.1"/>
    </source>
</evidence>
<feature type="signal peptide" evidence="8">
    <location>
        <begin position="1"/>
        <end position="19"/>
    </location>
</feature>
<dbReference type="InterPro" id="IPR050122">
    <property type="entry name" value="RTK"/>
</dbReference>
<feature type="binding site" evidence="6">
    <location>
        <position position="968"/>
    </location>
    <ligand>
        <name>ATP</name>
        <dbReference type="ChEBI" id="CHEBI:30616"/>
    </ligand>
</feature>
<keyword evidence="11" id="KW-1185">Reference proteome</keyword>
<keyword evidence="6" id="KW-0547">Nucleotide-binding</keyword>
<dbReference type="InterPro" id="IPR001245">
    <property type="entry name" value="Ser-Thr/Tyr_kinase_cat_dom"/>
</dbReference>
<dbReference type="Pfam" id="PF01094">
    <property type="entry name" value="ANF_receptor"/>
    <property type="match status" value="1"/>
</dbReference>
<reference evidence="10" key="1">
    <citation type="submission" date="2021-03" db="EMBL/GenBank/DDBJ databases">
        <title>Chromosome level genome of the anhydrobiotic midge Polypedilum vanderplanki.</title>
        <authorList>
            <person name="Yoshida Y."/>
            <person name="Kikawada T."/>
            <person name="Gusev O."/>
        </authorList>
    </citation>
    <scope>NUCLEOTIDE SEQUENCE</scope>
    <source>
        <strain evidence="10">NIAS01</strain>
        <tissue evidence="10">Whole body or cell culture</tissue>
    </source>
</reference>
<dbReference type="InterPro" id="IPR017441">
    <property type="entry name" value="Protein_kinase_ATP_BS"/>
</dbReference>
<dbReference type="GO" id="GO:0007169">
    <property type="term" value="P:cell surface receptor protein tyrosine kinase signaling pathway"/>
    <property type="evidence" value="ECO:0007669"/>
    <property type="project" value="TreeGrafter"/>
</dbReference>
<dbReference type="PRINTS" id="PR00109">
    <property type="entry name" value="TYRKINASE"/>
</dbReference>
<dbReference type="PANTHER" id="PTHR24416">
    <property type="entry name" value="TYROSINE-PROTEIN KINASE RECEPTOR"/>
    <property type="match status" value="1"/>
</dbReference>
<sequence>MANVPSKILILMLMSYAGAYNDDFSFQQCNLKNNLERDAAFPSMSNIKTINLKVTHHVTHQIITRIFAIFLRKIMKYENELFIQQYNLPSEWERSENWTEKIVEYSNINTLHMDEQSITLALNLEVWRTADHQVMFPESIIEGNSLSEEDIARYGLYIPTKLINRQSKEKFHFDMFSPESSSYDLNIVNQFSAEAKINGFLERVVKDDITSKQYEVIKGIYKPKHCYSQSEKCALVLTSYYTDTNFFLRHIEKFRLKMIVYFVGDLLKETIQNLSKLILVEKLSKKFLVLHWTPSEIIDGSIEFDEIIMPKCEDYKNENTSCKFEANSMAIFFNKVLADSNLLEIVQNVKFKSLKTIIKDYYEPRYNQKLKNIYRIKAIESDIFKITEYEKEIEEEYNKIACSWLKNNTYVYIGDQKWFNFVEAIKVELGAIIPPQNTSEEYNGISAALEIASREFNDFDFFPNYKFEITQYKTECRSDKVLNKFIHYFAKRKSLIGVLGPSCTSAIEPIAAISKHYGLSVITYSAEGIVFDRENFPYFYRTIGSNQQYEDVFAKLFAHYKWKRIAAITEDGQKYTEYISRMDSSNNSFKLTNRKFTHKKTNESQLQPDFFKKLLKELKSSNHHIIIADFQDDELMKLLMCTASKLKMTAQNGYVWFLPVFMSIRMNETEVMNNNQSCTAGELKEVLKNHFALSYANFGNDDTILPSNRTVSDWKNEYMRTRNINTISPADYAPFVYDAVWVYAKTLMQLIKEDSSDSIPSRSKPKYWYINNLESDDTLKRMVQIFETIDFHGVSGRIQFNNVGSRYTNVYILQWLNNDFKFVGTYTPEIFNKTIINGNLKLKGVIFETEIDDGSETCMLEFLADALNTDCHTINSILIAISCVTIILACSGLSFLFWKHKYAKKLEKSAQIFKDYGRVVNGIELSKWEIPRENIIINRRIGEGQFGTVYGGEALIKNESNWMPVAIKTLKVGNSPEQRLDFLAESEIMKRFDHKNIVKLLAVCLTQNGPLLACMEFMLYGDLKTYLLSRRHLVNDKVNEESNDISPKRLTLMALDVARGLSYLASLSFVHRDIALRNCLINAQRIVKIGDFGMCRSTCENDYYRFTRKGMLPIRWMAPESVDGGVFSHATDVWSFGVFLYEVITLGGFPFQGLTNNQVFELVKSGESIKIPQESKPPCKALMSSCFSLDPKKRPGASTIVEFISNYPRMLSPCMSDIPKPNLDEQVNLIDADINEDFEFDQLIENRERSHTPAITIDFLRPSASSSALQNNTRSQEFEYLDMKLPKRMNGGIYNYSPDLTATLPNGGGNYNPVEPLLINPRSTEISKSTLSLLNKYVPMCGFNKNKNRSSPDECATSAL</sequence>
<proteinExistence type="predicted"/>
<dbReference type="PROSITE" id="PS50011">
    <property type="entry name" value="PROTEIN_KINASE_DOM"/>
    <property type="match status" value="1"/>
</dbReference>
<dbReference type="SUPFAM" id="SSF56112">
    <property type="entry name" value="Protein kinase-like (PK-like)"/>
    <property type="match status" value="1"/>
</dbReference>
<dbReference type="InterPro" id="IPR008266">
    <property type="entry name" value="Tyr_kinase_AS"/>
</dbReference>
<evidence type="ECO:0000256" key="5">
    <source>
        <dbReference type="ARBA" id="ARBA00051243"/>
    </source>
</evidence>
<dbReference type="Gene3D" id="3.30.200.20">
    <property type="entry name" value="Phosphorylase Kinase, domain 1"/>
    <property type="match status" value="1"/>
</dbReference>
<dbReference type="Proteomes" id="UP001107558">
    <property type="component" value="Chromosome 2"/>
</dbReference>
<keyword evidence="4 7" id="KW-0472">Membrane</keyword>
<dbReference type="GO" id="GO:0005524">
    <property type="term" value="F:ATP binding"/>
    <property type="evidence" value="ECO:0007669"/>
    <property type="project" value="UniProtKB-UniRule"/>
</dbReference>
<dbReference type="CDD" id="cd00192">
    <property type="entry name" value="PTKc"/>
    <property type="match status" value="1"/>
</dbReference>
<feature type="chain" id="PRO_5039926028" description="Protein kinase domain-containing protein" evidence="8">
    <location>
        <begin position="20"/>
        <end position="1360"/>
    </location>
</feature>
<dbReference type="Gene3D" id="3.40.50.2300">
    <property type="match status" value="2"/>
</dbReference>
<keyword evidence="3 7" id="KW-1133">Transmembrane helix</keyword>
<feature type="domain" description="Protein kinase" evidence="9">
    <location>
        <begin position="935"/>
        <end position="1210"/>
    </location>
</feature>
<keyword evidence="2 7" id="KW-0812">Transmembrane</keyword>
<evidence type="ECO:0000256" key="6">
    <source>
        <dbReference type="PROSITE-ProRule" id="PRU10141"/>
    </source>
</evidence>
<dbReference type="GO" id="GO:0004714">
    <property type="term" value="F:transmembrane receptor protein tyrosine kinase activity"/>
    <property type="evidence" value="ECO:0007669"/>
    <property type="project" value="UniProtKB-EC"/>
</dbReference>
<organism evidence="10 11">
    <name type="scientific">Polypedilum vanderplanki</name>
    <name type="common">Sleeping chironomid midge</name>
    <dbReference type="NCBI Taxonomy" id="319348"/>
    <lineage>
        <taxon>Eukaryota</taxon>
        <taxon>Metazoa</taxon>
        <taxon>Ecdysozoa</taxon>
        <taxon>Arthropoda</taxon>
        <taxon>Hexapoda</taxon>
        <taxon>Insecta</taxon>
        <taxon>Pterygota</taxon>
        <taxon>Neoptera</taxon>
        <taxon>Endopterygota</taxon>
        <taxon>Diptera</taxon>
        <taxon>Nematocera</taxon>
        <taxon>Chironomoidea</taxon>
        <taxon>Chironomidae</taxon>
        <taxon>Chironominae</taxon>
        <taxon>Polypedilum</taxon>
        <taxon>Polypedilum</taxon>
    </lineage>
</organism>
<dbReference type="SUPFAM" id="SSF53822">
    <property type="entry name" value="Periplasmic binding protein-like I"/>
    <property type="match status" value="1"/>
</dbReference>
<comment type="subcellular location">
    <subcellularLocation>
        <location evidence="1">Membrane</location>
        <topology evidence="1">Single-pass membrane protein</topology>
    </subcellularLocation>
</comment>
<dbReference type="EMBL" id="JADBJN010000002">
    <property type="protein sequence ID" value="KAG5675764.1"/>
    <property type="molecule type" value="Genomic_DNA"/>
</dbReference>
<dbReference type="GO" id="GO:0043235">
    <property type="term" value="C:receptor complex"/>
    <property type="evidence" value="ECO:0007669"/>
    <property type="project" value="TreeGrafter"/>
</dbReference>
<evidence type="ECO:0000259" key="9">
    <source>
        <dbReference type="PROSITE" id="PS50011"/>
    </source>
</evidence>
<evidence type="ECO:0000256" key="8">
    <source>
        <dbReference type="SAM" id="SignalP"/>
    </source>
</evidence>
<dbReference type="SMART" id="SM00219">
    <property type="entry name" value="TyrKc"/>
    <property type="match status" value="1"/>
</dbReference>
<dbReference type="CDD" id="cd06366">
    <property type="entry name" value="PBP1_GABAb_receptor"/>
    <property type="match status" value="1"/>
</dbReference>
<evidence type="ECO:0000313" key="11">
    <source>
        <dbReference type="Proteomes" id="UP001107558"/>
    </source>
</evidence>
<dbReference type="Pfam" id="PF07714">
    <property type="entry name" value="PK_Tyr_Ser-Thr"/>
    <property type="match status" value="1"/>
</dbReference>
<dbReference type="InterPro" id="IPR020635">
    <property type="entry name" value="Tyr_kinase_cat_dom"/>
</dbReference>
<dbReference type="PANTHER" id="PTHR24416:SF489">
    <property type="entry name" value="PROTEIN KINASE DOMAIN-CONTAINING PROTEIN"/>
    <property type="match status" value="1"/>
</dbReference>
<dbReference type="InterPro" id="IPR001828">
    <property type="entry name" value="ANF_lig-bd_rcpt"/>
</dbReference>
<dbReference type="InterPro" id="IPR000719">
    <property type="entry name" value="Prot_kinase_dom"/>
</dbReference>
<evidence type="ECO:0000256" key="4">
    <source>
        <dbReference type="ARBA" id="ARBA00023136"/>
    </source>
</evidence>
<evidence type="ECO:0000256" key="1">
    <source>
        <dbReference type="ARBA" id="ARBA00004167"/>
    </source>
</evidence>
<keyword evidence="8" id="KW-0732">Signal</keyword>
<dbReference type="FunFam" id="1.10.510.10:FF:001227">
    <property type="entry name" value="Tyrosine-protein kinase receptor"/>
    <property type="match status" value="1"/>
</dbReference>
<accession>A0A9J6C0S5</accession>
<dbReference type="PROSITE" id="PS00109">
    <property type="entry name" value="PROTEIN_KINASE_TYR"/>
    <property type="match status" value="1"/>
</dbReference>
<dbReference type="OrthoDB" id="73209at2759"/>
<evidence type="ECO:0000256" key="2">
    <source>
        <dbReference type="ARBA" id="ARBA00022692"/>
    </source>
</evidence>
<comment type="caution">
    <text evidence="10">The sequence shown here is derived from an EMBL/GenBank/DDBJ whole genome shotgun (WGS) entry which is preliminary data.</text>
</comment>
<dbReference type="PROSITE" id="PS00107">
    <property type="entry name" value="PROTEIN_KINASE_ATP"/>
    <property type="match status" value="1"/>
</dbReference>